<evidence type="ECO:0000256" key="1">
    <source>
        <dbReference type="SAM" id="MobiDB-lite"/>
    </source>
</evidence>
<sequence>IANTAVRGARRQRSPARTAGAGRLPTYSMKRSDAKPCLHDGMRVRQACSKGQ</sequence>
<proteinExistence type="predicted"/>
<evidence type="ECO:0000313" key="3">
    <source>
        <dbReference type="Proteomes" id="UP000823775"/>
    </source>
</evidence>
<feature type="non-terminal residue" evidence="2">
    <location>
        <position position="52"/>
    </location>
</feature>
<reference evidence="2 3" key="1">
    <citation type="journal article" date="2021" name="BMC Genomics">
        <title>Datura genome reveals duplications of psychoactive alkaloid biosynthetic genes and high mutation rate following tissue culture.</title>
        <authorList>
            <person name="Rajewski A."/>
            <person name="Carter-House D."/>
            <person name="Stajich J."/>
            <person name="Litt A."/>
        </authorList>
    </citation>
    <scope>NUCLEOTIDE SEQUENCE [LARGE SCALE GENOMIC DNA]</scope>
    <source>
        <strain evidence="2">AR-01</strain>
    </source>
</reference>
<dbReference type="EMBL" id="JACEIK010003912">
    <property type="protein sequence ID" value="MCD9643514.1"/>
    <property type="molecule type" value="Genomic_DNA"/>
</dbReference>
<gene>
    <name evidence="2" type="ORF">HAX54_031087</name>
</gene>
<dbReference type="Proteomes" id="UP000823775">
    <property type="component" value="Unassembled WGS sequence"/>
</dbReference>
<organism evidence="2 3">
    <name type="scientific">Datura stramonium</name>
    <name type="common">Jimsonweed</name>
    <name type="synonym">Common thornapple</name>
    <dbReference type="NCBI Taxonomy" id="4076"/>
    <lineage>
        <taxon>Eukaryota</taxon>
        <taxon>Viridiplantae</taxon>
        <taxon>Streptophyta</taxon>
        <taxon>Embryophyta</taxon>
        <taxon>Tracheophyta</taxon>
        <taxon>Spermatophyta</taxon>
        <taxon>Magnoliopsida</taxon>
        <taxon>eudicotyledons</taxon>
        <taxon>Gunneridae</taxon>
        <taxon>Pentapetalae</taxon>
        <taxon>asterids</taxon>
        <taxon>lamiids</taxon>
        <taxon>Solanales</taxon>
        <taxon>Solanaceae</taxon>
        <taxon>Solanoideae</taxon>
        <taxon>Datureae</taxon>
        <taxon>Datura</taxon>
    </lineage>
</organism>
<feature type="region of interest" description="Disordered" evidence="1">
    <location>
        <begin position="1"/>
        <end position="34"/>
    </location>
</feature>
<protein>
    <submittedName>
        <fullName evidence="2">Uncharacterized protein</fullName>
    </submittedName>
</protein>
<keyword evidence="3" id="KW-1185">Reference proteome</keyword>
<name>A0ABS8V9L5_DATST</name>
<evidence type="ECO:0000313" key="2">
    <source>
        <dbReference type="EMBL" id="MCD9643514.1"/>
    </source>
</evidence>
<accession>A0ABS8V9L5</accession>
<comment type="caution">
    <text evidence="2">The sequence shown here is derived from an EMBL/GenBank/DDBJ whole genome shotgun (WGS) entry which is preliminary data.</text>
</comment>
<feature type="non-terminal residue" evidence="2">
    <location>
        <position position="1"/>
    </location>
</feature>